<dbReference type="Gene3D" id="1.10.357.40">
    <property type="entry name" value="YbiA-like"/>
    <property type="match status" value="1"/>
</dbReference>
<protein>
    <submittedName>
        <fullName evidence="7">DUF1768 domain-containing protein</fullName>
    </submittedName>
</protein>
<evidence type="ECO:0000259" key="3">
    <source>
        <dbReference type="Pfam" id="PF08719"/>
    </source>
</evidence>
<dbReference type="AlphaFoldDB" id="A0A0N4UHQ0"/>
<gene>
    <name evidence="4" type="ORF">DME_LOCUS1618</name>
</gene>
<dbReference type="Proteomes" id="UP000274756">
    <property type="component" value="Unassembled WGS sequence"/>
</dbReference>
<proteinExistence type="predicted"/>
<feature type="region of interest" description="Disordered" evidence="2">
    <location>
        <begin position="22"/>
        <end position="54"/>
    </location>
</feature>
<name>A0A0N4UHQ0_DRAME</name>
<evidence type="ECO:0000256" key="2">
    <source>
        <dbReference type="SAM" id="MobiDB-lite"/>
    </source>
</evidence>
<sequence>MSFAGVSSRGYGDFGGLGNFNNFEGMMDPQQPHIKMDEGATPQPLSGNGRRPGNSNYTLQQEFGWFKQDLLQIRNAVVLLEKEKDNLRQAVRKLKLENARIKQKMKRLQEGITVLMGSSADSDNLKVGAVEAELDYDEIGRDFILVGGAQDPLSLRYEVAIRDERGIEHKSAERYYWYKMAEHFGDAETMSKILDAPSTAKAEESMREIKNFDENSWNEVKMAVWEAGQRLKFDQTRWISNLLVYTGKTYIAVASQDKVFGTGWRKNRDEANKPIFWDGENQGGKALMRLRQQIKETHSWSGPYEEQEIEKRFNELKKYVWRRIDPARRIGMLRGRGRGYARRGTYGGRNYGAPSAGLSAGVRH</sequence>
<dbReference type="Proteomes" id="UP000038040">
    <property type="component" value="Unplaced"/>
</dbReference>
<dbReference type="InterPro" id="IPR037238">
    <property type="entry name" value="YbiA-like_sf"/>
</dbReference>
<evidence type="ECO:0000313" key="7">
    <source>
        <dbReference type="WBParaSite" id="DME_0000709201-mRNA-1"/>
    </source>
</evidence>
<accession>A0A0N4UHQ0</accession>
<dbReference type="STRING" id="318479.A0A0N4UHQ0"/>
<dbReference type="OrthoDB" id="206452at2759"/>
<evidence type="ECO:0000313" key="4">
    <source>
        <dbReference type="EMBL" id="VDN51645.1"/>
    </source>
</evidence>
<evidence type="ECO:0000313" key="6">
    <source>
        <dbReference type="Proteomes" id="UP000274756"/>
    </source>
</evidence>
<organism evidence="5 7">
    <name type="scientific">Dracunculus medinensis</name>
    <name type="common">Guinea worm</name>
    <dbReference type="NCBI Taxonomy" id="318479"/>
    <lineage>
        <taxon>Eukaryota</taxon>
        <taxon>Metazoa</taxon>
        <taxon>Ecdysozoa</taxon>
        <taxon>Nematoda</taxon>
        <taxon>Chromadorea</taxon>
        <taxon>Rhabditida</taxon>
        <taxon>Spirurina</taxon>
        <taxon>Dracunculoidea</taxon>
        <taxon>Dracunculidae</taxon>
        <taxon>Dracunculus</taxon>
    </lineage>
</organism>
<reference evidence="7" key="1">
    <citation type="submission" date="2017-02" db="UniProtKB">
        <authorList>
            <consortium name="WormBaseParasite"/>
        </authorList>
    </citation>
    <scope>IDENTIFICATION</scope>
</reference>
<dbReference type="InterPro" id="IPR012816">
    <property type="entry name" value="NADAR"/>
</dbReference>
<evidence type="ECO:0000313" key="5">
    <source>
        <dbReference type="Proteomes" id="UP000038040"/>
    </source>
</evidence>
<reference evidence="4 6" key="2">
    <citation type="submission" date="2018-11" db="EMBL/GenBank/DDBJ databases">
        <authorList>
            <consortium name="Pathogen Informatics"/>
        </authorList>
    </citation>
    <scope>NUCLEOTIDE SEQUENCE [LARGE SCALE GENOMIC DNA]</scope>
</reference>
<dbReference type="WBParaSite" id="DME_0000709201-mRNA-1">
    <property type="protein sequence ID" value="DME_0000709201-mRNA-1"/>
    <property type="gene ID" value="DME_0000709201"/>
</dbReference>
<evidence type="ECO:0000256" key="1">
    <source>
        <dbReference type="SAM" id="Coils"/>
    </source>
</evidence>
<feature type="coiled-coil region" evidence="1">
    <location>
        <begin position="70"/>
        <end position="111"/>
    </location>
</feature>
<dbReference type="CDD" id="cd15457">
    <property type="entry name" value="NADAR"/>
    <property type="match status" value="1"/>
</dbReference>
<feature type="domain" description="NADAR" evidence="3">
    <location>
        <begin position="164"/>
        <end position="295"/>
    </location>
</feature>
<keyword evidence="6" id="KW-1185">Reference proteome</keyword>
<dbReference type="EMBL" id="UYYG01000026">
    <property type="protein sequence ID" value="VDN51645.1"/>
    <property type="molecule type" value="Genomic_DNA"/>
</dbReference>
<keyword evidence="1" id="KW-0175">Coiled coil</keyword>
<dbReference type="Pfam" id="PF08719">
    <property type="entry name" value="NADAR"/>
    <property type="match status" value="1"/>
</dbReference>
<dbReference type="SUPFAM" id="SSF143990">
    <property type="entry name" value="YbiA-like"/>
    <property type="match status" value="1"/>
</dbReference>